<dbReference type="PANTHER" id="PTHR33361">
    <property type="entry name" value="GLR0591 PROTEIN"/>
    <property type="match status" value="1"/>
</dbReference>
<protein>
    <submittedName>
        <fullName evidence="3">Uncharacterized protein (DUF885 family)</fullName>
    </submittedName>
</protein>
<organism evidence="3 4">
    <name type="scientific">Sphingomonas kyeonggiensis</name>
    <dbReference type="NCBI Taxonomy" id="1268553"/>
    <lineage>
        <taxon>Bacteria</taxon>
        <taxon>Pseudomonadati</taxon>
        <taxon>Pseudomonadota</taxon>
        <taxon>Alphaproteobacteria</taxon>
        <taxon>Sphingomonadales</taxon>
        <taxon>Sphingomonadaceae</taxon>
        <taxon>Sphingomonas</taxon>
    </lineage>
</organism>
<accession>A0A7W6JNJ6</accession>
<evidence type="ECO:0000256" key="1">
    <source>
        <dbReference type="SAM" id="MobiDB-lite"/>
    </source>
</evidence>
<evidence type="ECO:0000313" key="3">
    <source>
        <dbReference type="EMBL" id="MBB4096611.1"/>
    </source>
</evidence>
<feature type="signal peptide" evidence="2">
    <location>
        <begin position="1"/>
        <end position="21"/>
    </location>
</feature>
<evidence type="ECO:0000313" key="4">
    <source>
        <dbReference type="Proteomes" id="UP000557392"/>
    </source>
</evidence>
<name>A0A7W6JNJ6_9SPHN</name>
<sequence length="588" mass="65473">MAGWRSAAWMLAGVAVMATTAADAGIPKGAADAQFRKLYTEEYAWRQRQQGPSEDSPKNDKPGLPDVGPAAQAARLARWTATLAALNRIKPATLSPAEQVNYAVYKGQIEALLNEQKFRDYEKPLNADSSFWGDLVEAGRGDFVREADYRRYLATLRDMPRYFDQQIENMRAGLKRGFTPPQITLKGRDAGVAKVVDAKTPADSPFFTPFTKFPAGMPADVQAKLRVEGEAAIRDAVVPAHAKLLRFLREEYIPGARTVLAAYDLPDGHAYYRSKVAEYTTLDQTPEQVHAIGLAEVAKIRARMHDVMQQVGFKGDFPAFLKFLRTDPQFYAKTPQDLLDRGAWIAKKFDGKASKYFGRLPRSRFAIIPVPDDIAPFYTSGRGGPGVYLINTYNLPARALYSLPALTLHESAPGHAFQMPLAAENKDLPAFRRDTYLSVYGEGWALYSEALGEEMGMYETPYELFGMLSYQMWRAARLVVDTGIHAQGWTREQAQQYLHDNTALADHEIETEVDRYIAWPGQALSYYTGELAILNARTRAEKALGGKFNLRAFHDAVLALGSVPVPEIDRRIDKLIADGGKGPYPDEE</sequence>
<dbReference type="EMBL" id="JACIEH010000001">
    <property type="protein sequence ID" value="MBB4096611.1"/>
    <property type="molecule type" value="Genomic_DNA"/>
</dbReference>
<feature type="chain" id="PRO_5030798092" evidence="2">
    <location>
        <begin position="22"/>
        <end position="588"/>
    </location>
</feature>
<feature type="region of interest" description="Disordered" evidence="1">
    <location>
        <begin position="46"/>
        <end position="67"/>
    </location>
</feature>
<comment type="caution">
    <text evidence="3">The sequence shown here is derived from an EMBL/GenBank/DDBJ whole genome shotgun (WGS) entry which is preliminary data.</text>
</comment>
<dbReference type="Pfam" id="PF05960">
    <property type="entry name" value="DUF885"/>
    <property type="match status" value="1"/>
</dbReference>
<gene>
    <name evidence="3" type="ORF">GGR46_000144</name>
</gene>
<dbReference type="AlphaFoldDB" id="A0A7W6JNJ6"/>
<proteinExistence type="predicted"/>
<dbReference type="Proteomes" id="UP000557392">
    <property type="component" value="Unassembled WGS sequence"/>
</dbReference>
<dbReference type="InterPro" id="IPR010281">
    <property type="entry name" value="DUF885"/>
</dbReference>
<keyword evidence="2" id="KW-0732">Signal</keyword>
<evidence type="ECO:0000256" key="2">
    <source>
        <dbReference type="SAM" id="SignalP"/>
    </source>
</evidence>
<dbReference type="PANTHER" id="PTHR33361:SF2">
    <property type="entry name" value="DUF885 DOMAIN-CONTAINING PROTEIN"/>
    <property type="match status" value="1"/>
</dbReference>
<reference evidence="3 4" key="1">
    <citation type="submission" date="2020-08" db="EMBL/GenBank/DDBJ databases">
        <title>Genomic Encyclopedia of Type Strains, Phase IV (KMG-IV): sequencing the most valuable type-strain genomes for metagenomic binning, comparative biology and taxonomic classification.</title>
        <authorList>
            <person name="Goeker M."/>
        </authorList>
    </citation>
    <scope>NUCLEOTIDE SEQUENCE [LARGE SCALE GENOMIC DNA]</scope>
    <source>
        <strain evidence="3 4">DSM 101806</strain>
    </source>
</reference>
<keyword evidence="4" id="KW-1185">Reference proteome</keyword>